<feature type="region of interest" description="Disordered" evidence="1">
    <location>
        <begin position="518"/>
        <end position="634"/>
    </location>
</feature>
<organism evidence="2 3">
    <name type="scientific">Strigomonas culicis</name>
    <dbReference type="NCBI Taxonomy" id="28005"/>
    <lineage>
        <taxon>Eukaryota</taxon>
        <taxon>Discoba</taxon>
        <taxon>Euglenozoa</taxon>
        <taxon>Kinetoplastea</taxon>
        <taxon>Metakinetoplastina</taxon>
        <taxon>Trypanosomatida</taxon>
        <taxon>Trypanosomatidae</taxon>
        <taxon>Strigomonadinae</taxon>
        <taxon>Strigomonas</taxon>
    </lineage>
</organism>
<dbReference type="EMBL" id="ATMH01010879">
    <property type="protein sequence ID" value="EPY16800.1"/>
    <property type="molecule type" value="Genomic_DNA"/>
</dbReference>
<name>S9V1V9_9TRYP</name>
<protein>
    <submittedName>
        <fullName evidence="2">Uncharacterized protein</fullName>
    </submittedName>
</protein>
<feature type="compositionally biased region" description="Low complexity" evidence="1">
    <location>
        <begin position="552"/>
        <end position="561"/>
    </location>
</feature>
<feature type="compositionally biased region" description="Acidic residues" evidence="1">
    <location>
        <begin position="620"/>
        <end position="634"/>
    </location>
</feature>
<evidence type="ECO:0000256" key="1">
    <source>
        <dbReference type="SAM" id="MobiDB-lite"/>
    </source>
</evidence>
<gene>
    <name evidence="2" type="ORF">STCU_10983</name>
</gene>
<proteinExistence type="predicted"/>
<comment type="caution">
    <text evidence="2">The sequence shown here is derived from an EMBL/GenBank/DDBJ whole genome shotgun (WGS) entry which is preliminary data.</text>
</comment>
<dbReference type="Proteomes" id="UP000015354">
    <property type="component" value="Unassembled WGS sequence"/>
</dbReference>
<evidence type="ECO:0000313" key="3">
    <source>
        <dbReference type="Proteomes" id="UP000015354"/>
    </source>
</evidence>
<sequence length="675" mass="74430">MFNNNNNINNTNSSFHSALFEELDENQKRNSGRGTAFLYSACSTPRGSTSIEDFGIFQEAANKPPTFTTATNNPFFSNPPTPSPARHPLYAVAAAADPVLPPYALELYKNTGAIRAVLTSRTSPSLLHPHPHTMHLPHFLDVCELLQRRSARVYAWEEHLQRQAQLTRRLEVALLAPTQRLRAAVAEAAASPIHAMGHTTKSNSESPRSHLQHDLGCCQELLDELARAEEEVHAHEHTLSVPFLKDLLAAPEENHTTTATTATIDEIADALSVSVSTGATTANDNHLLFLIKGTVSSYHQLERVLEQKVALLREQLELEFVRTPPANTTHTTLLNHTGLPPFTSPLRVTLWQVGESIKDILNVMLNRLDVVLARKMELLSGLQGAQQAPYAMDAYDPQYDRQRKAHEEVEAAVANIENWKQLITGELLGALCGERWQRLTEQHLRESRAARQDVYALLVEQRRNATATPTVNPPPTMQPATRSTLTIVPENSDRPQRHKEERDVTVVLRREDIRVNETTAAAAATVEDREEEGLESPPQDLHRDTIPPPPAAAADAVEAAAAPPPLVPIDSTSPTATAAKRGRSTESDAADTAAPPAAKRNKSEGEEEEQSEENAVVVESDSDTEDSAETLEDAQMEETVEYSLRESNIVTGLSFFVKRIFQKAIQFSSSDDDDE</sequence>
<reference evidence="2 3" key="1">
    <citation type="journal article" date="2013" name="PLoS ONE">
        <title>Predicting the Proteins of Angomonas deanei, Strigomonas culicis and Their Respective Endosymbionts Reveals New Aspects of the Trypanosomatidae Family.</title>
        <authorList>
            <person name="Motta M.C."/>
            <person name="Martins A.C."/>
            <person name="de Souza S.S."/>
            <person name="Catta-Preta C.M."/>
            <person name="Silva R."/>
            <person name="Klein C.C."/>
            <person name="de Almeida L.G."/>
            <person name="de Lima Cunha O."/>
            <person name="Ciapina L.P."/>
            <person name="Brocchi M."/>
            <person name="Colabardini A.C."/>
            <person name="de Araujo Lima B."/>
            <person name="Machado C.R."/>
            <person name="de Almeida Soares C.M."/>
            <person name="Probst C.M."/>
            <person name="de Menezes C.B."/>
            <person name="Thompson C.E."/>
            <person name="Bartholomeu D.C."/>
            <person name="Gradia D.F."/>
            <person name="Pavoni D.P."/>
            <person name="Grisard E.C."/>
            <person name="Fantinatti-Garboggini F."/>
            <person name="Marchini F.K."/>
            <person name="Rodrigues-Luiz G.F."/>
            <person name="Wagner G."/>
            <person name="Goldman G.H."/>
            <person name="Fietto J.L."/>
            <person name="Elias M.C."/>
            <person name="Goldman M.H."/>
            <person name="Sagot M.F."/>
            <person name="Pereira M."/>
            <person name="Stoco P.H."/>
            <person name="de Mendonca-Neto R.P."/>
            <person name="Teixeira S.M."/>
            <person name="Maciel T.E."/>
            <person name="de Oliveira Mendes T.A."/>
            <person name="Urmenyi T.P."/>
            <person name="de Souza W."/>
            <person name="Schenkman S."/>
            <person name="de Vasconcelos A.T."/>
        </authorList>
    </citation>
    <scope>NUCLEOTIDE SEQUENCE [LARGE SCALE GENOMIC DNA]</scope>
</reference>
<dbReference type="AlphaFoldDB" id="S9V1V9"/>
<evidence type="ECO:0000313" key="2">
    <source>
        <dbReference type="EMBL" id="EPY16800.1"/>
    </source>
</evidence>
<keyword evidence="3" id="KW-1185">Reference proteome</keyword>
<accession>S9V1V9</accession>